<evidence type="ECO:0000256" key="1">
    <source>
        <dbReference type="SAM" id="MobiDB-lite"/>
    </source>
</evidence>
<feature type="compositionally biased region" description="Polar residues" evidence="1">
    <location>
        <begin position="19"/>
        <end position="42"/>
    </location>
</feature>
<protein>
    <submittedName>
        <fullName evidence="2">Uncharacterized protein</fullName>
    </submittedName>
</protein>
<dbReference type="VEuPathDB" id="FungiDB:KLMA_80187"/>
<evidence type="ECO:0000313" key="3">
    <source>
        <dbReference type="Proteomes" id="UP000065495"/>
    </source>
</evidence>
<dbReference type="GeneID" id="34718384"/>
<reference evidence="2 3" key="1">
    <citation type="journal article" date="2015" name="Biotechnol. Biofuels">
        <title>Genetic basis of the highly efficient yeast Kluyveromyces marxianus: complete genome sequence and transcriptome analyses.</title>
        <authorList>
            <person name="Lertwattanasakul N."/>
            <person name="Kosaka T."/>
            <person name="Hosoyama A."/>
            <person name="Suzuki Y."/>
            <person name="Rodrussamee N."/>
            <person name="Matsutani M."/>
            <person name="Murata M."/>
            <person name="Fujimoto N."/>
            <person name="Suprayogi"/>
            <person name="Tsuchikane K."/>
            <person name="Limtong S."/>
            <person name="Fujita N."/>
            <person name="Yamada M."/>
        </authorList>
    </citation>
    <scope>NUCLEOTIDE SEQUENCE [LARGE SCALE GENOMIC DNA]</scope>
    <source>
        <strain evidence="3">DMKU3-1042 / BCC 29191 / NBRC 104275</strain>
    </source>
</reference>
<feature type="compositionally biased region" description="Low complexity" evidence="1">
    <location>
        <begin position="1"/>
        <end position="12"/>
    </location>
</feature>
<feature type="compositionally biased region" description="Polar residues" evidence="1">
    <location>
        <begin position="219"/>
        <end position="264"/>
    </location>
</feature>
<evidence type="ECO:0000313" key="2">
    <source>
        <dbReference type="EMBL" id="BAO42498.1"/>
    </source>
</evidence>
<dbReference type="Gene3D" id="1.10.30.10">
    <property type="entry name" value="High mobility group box domain"/>
    <property type="match status" value="1"/>
</dbReference>
<dbReference type="InterPro" id="IPR036910">
    <property type="entry name" value="HMG_box_dom_sf"/>
</dbReference>
<dbReference type="OrthoDB" id="2307332at2759"/>
<dbReference type="EMBL" id="AP012220">
    <property type="protein sequence ID" value="BAO42498.1"/>
    <property type="molecule type" value="Genomic_DNA"/>
</dbReference>
<feature type="region of interest" description="Disordered" evidence="1">
    <location>
        <begin position="1"/>
        <end position="42"/>
    </location>
</feature>
<dbReference type="Proteomes" id="UP000065495">
    <property type="component" value="Chromosome 8"/>
</dbReference>
<dbReference type="SUPFAM" id="SSF47095">
    <property type="entry name" value="HMG-box"/>
    <property type="match status" value="1"/>
</dbReference>
<dbReference type="RefSeq" id="XP_022678241.1">
    <property type="nucleotide sequence ID" value="XM_022821930.1"/>
</dbReference>
<sequence>MQLPNSKSSLPKSSEEIDNPSNFNDQRPNLHTNQGTSLPVSPSLFSTVELTSQSKMEENNRNFEGDATHFSSFQENTTLNINMNVSGSSTSGMPADVNAIHNMFTLFPGYQLYGNDHAVNYPISQAEPARQMIDTKPSFDISQAFEVAPPGSGSGSASHTGPASEYYGLGVGVGVGVKIEPAEFQCHDNTNANANYNANADANANANAIANNSFFSGSTEFPPQYETGPSRTTNKTIPTPPCSKQTALLQRNPSSNPRSKSWSGRATKERSGANSNSSVLPLDNLPYFKYVKQAQLSQQPDVVKQQIENKFQWLPLSEMTEARKDAIVDALRKKGVSTDTAFEVFESLNQSNISAKLELLALELGPYYAMREGTMKEFALLNEKDLEGLNSYIWLKQHIKRTDEQLKTFPRCIIADSVSCTENPSFVVQVRTSSGYNDFTKELLNSDDINLLKLRHMVLLRESDDRRRKNRYYQFTENKLKRPLNNFMIYRSAVIKSLSILRVINLATKLVKETNSVFQNWNEKQCIAAIKMVIQLRGNSDLKDRIKLPEQTVNYISQIIDKTLYEYPMANSAGQYAVANTHQPKEPIYSNNTVLSHVVTEMWKTEGEEIKKRFAAFSKVEKAHHNSVFPKYKFIPVKKVCLDDNFE</sequence>
<proteinExistence type="predicted"/>
<accession>W0THF7</accession>
<feature type="region of interest" description="Disordered" evidence="1">
    <location>
        <begin position="219"/>
        <end position="278"/>
    </location>
</feature>
<dbReference type="KEGG" id="kmx:KLMA_80187"/>
<organism evidence="2 3">
    <name type="scientific">Kluyveromyces marxianus (strain DMKU3-1042 / BCC 29191 / NBRC 104275)</name>
    <name type="common">Yeast</name>
    <name type="synonym">Candida kefyr</name>
    <dbReference type="NCBI Taxonomy" id="1003335"/>
    <lineage>
        <taxon>Eukaryota</taxon>
        <taxon>Fungi</taxon>
        <taxon>Dikarya</taxon>
        <taxon>Ascomycota</taxon>
        <taxon>Saccharomycotina</taxon>
        <taxon>Saccharomycetes</taxon>
        <taxon>Saccharomycetales</taxon>
        <taxon>Saccharomycetaceae</taxon>
        <taxon>Kluyveromyces</taxon>
    </lineage>
</organism>
<name>W0THF7_KLUMD</name>
<gene>
    <name evidence="2" type="ORF">KLMA_80187</name>
</gene>
<dbReference type="AlphaFoldDB" id="W0THF7"/>